<dbReference type="KEGG" id="byl:A4V09_22195"/>
<dbReference type="Proteomes" id="UP000092574">
    <property type="component" value="Chromosome"/>
</dbReference>
<evidence type="ECO:0000256" key="2">
    <source>
        <dbReference type="ARBA" id="ARBA00022553"/>
    </source>
</evidence>
<dbReference type="PANTHER" id="PTHR12526:SF630">
    <property type="entry name" value="GLYCOSYLTRANSFERASE"/>
    <property type="match status" value="1"/>
</dbReference>
<evidence type="ECO:0000313" key="4">
    <source>
        <dbReference type="EMBL" id="ANU78215.1"/>
    </source>
</evidence>
<dbReference type="InterPro" id="IPR009081">
    <property type="entry name" value="PP-bd_ACP"/>
</dbReference>
<dbReference type="SUPFAM" id="SSF47336">
    <property type="entry name" value="ACP-like"/>
    <property type="match status" value="1"/>
</dbReference>
<sequence>MKILHIVDYIGPHGGLYQILTKLDDHLKKYGIENRYLALEITPYYLDPKLNVLHIDILEKDNFYNYISEYNPDIIHIHSDINNDYFEYCINNYNTVRSIFDWGPFCAKQHFDNAYCKYDDIYKHKHDISFVENVCLKNKCINKNDCCSYKTKLELLKKVPQFVVLSEANKEYLIKMGISEKKIFKMPPIMRPPQKYSEPPTDNIILFAGRIVYHKGTEFLLKSLLKLKNNNWKLLIEGTGDKRYVASLVKFAIENGIEKKIEFLGHKPYEEYREIFTKARLLVFPSVYAEGFGYPGYEAMLNGIPIVAFEGIGGEREWLHDDYNGLVVPYKNIEAMAAAIDSILSDDERYSRYRENSIKWSKSICFDNEILEMKKFYCNFLEERGTDIIMNKKALVEICMREAFEFEENLEIDFDKRLDEYGVNSISFIKMLVLLENKLEIEFDEATFDFEECNTGNKILHYIEQVNETK</sequence>
<dbReference type="Pfam" id="PF00550">
    <property type="entry name" value="PP-binding"/>
    <property type="match status" value="1"/>
</dbReference>
<gene>
    <name evidence="4" type="ORF">A4V09_22195</name>
</gene>
<dbReference type="Gene3D" id="3.40.50.2000">
    <property type="entry name" value="Glycogen Phosphorylase B"/>
    <property type="match status" value="2"/>
</dbReference>
<dbReference type="AlphaFoldDB" id="A0A1C7IF52"/>
<keyword evidence="5" id="KW-1185">Reference proteome</keyword>
<dbReference type="InterPro" id="IPR036736">
    <property type="entry name" value="ACP-like_sf"/>
</dbReference>
<dbReference type="STRING" id="1796616.A4V09_22195"/>
<dbReference type="PROSITE" id="PS50075">
    <property type="entry name" value="CARRIER"/>
    <property type="match status" value="1"/>
</dbReference>
<proteinExistence type="predicted"/>
<reference evidence="4" key="1">
    <citation type="submission" date="2017-04" db="EMBL/GenBank/DDBJ databases">
        <title>Complete Genome Sequences of Twelve Strains of a Stable Defined Moderately Diverse Mouse Microbiota 2 (sDMDMm2).</title>
        <authorList>
            <person name="Uchimura Y."/>
            <person name="Wyss M."/>
            <person name="Brugiroux S."/>
            <person name="Limenitakis J.P."/>
            <person name="Stecher B."/>
            <person name="McCoy K.D."/>
            <person name="Macpherson A.J."/>
        </authorList>
    </citation>
    <scope>NUCLEOTIDE SEQUENCE</scope>
    <source>
        <strain evidence="4">YL58</strain>
    </source>
</reference>
<dbReference type="PROSITE" id="PS00012">
    <property type="entry name" value="PHOSPHOPANTETHEINE"/>
    <property type="match status" value="1"/>
</dbReference>
<dbReference type="GO" id="GO:0016757">
    <property type="term" value="F:glycosyltransferase activity"/>
    <property type="evidence" value="ECO:0007669"/>
    <property type="project" value="InterPro"/>
</dbReference>
<dbReference type="PANTHER" id="PTHR12526">
    <property type="entry name" value="GLYCOSYLTRANSFERASE"/>
    <property type="match status" value="1"/>
</dbReference>
<accession>A0A1C7IF52</accession>
<keyword evidence="2" id="KW-0597">Phosphoprotein</keyword>
<organism evidence="4 5">
    <name type="scientific">Blautia pseudococcoides</name>
    <dbReference type="NCBI Taxonomy" id="1796616"/>
    <lineage>
        <taxon>Bacteria</taxon>
        <taxon>Bacillati</taxon>
        <taxon>Bacillota</taxon>
        <taxon>Clostridia</taxon>
        <taxon>Lachnospirales</taxon>
        <taxon>Lachnospiraceae</taxon>
        <taxon>Blautia</taxon>
    </lineage>
</organism>
<evidence type="ECO:0000259" key="3">
    <source>
        <dbReference type="PROSITE" id="PS50075"/>
    </source>
</evidence>
<dbReference type="OrthoDB" id="9806653at2"/>
<dbReference type="Gene3D" id="1.10.1200.10">
    <property type="entry name" value="ACP-like"/>
    <property type="match status" value="1"/>
</dbReference>
<evidence type="ECO:0000256" key="1">
    <source>
        <dbReference type="ARBA" id="ARBA00022450"/>
    </source>
</evidence>
<name>A0A1C7IF52_9FIRM</name>
<dbReference type="Pfam" id="PF00534">
    <property type="entry name" value="Glycos_transf_1"/>
    <property type="match status" value="1"/>
</dbReference>
<dbReference type="SUPFAM" id="SSF53756">
    <property type="entry name" value="UDP-Glycosyltransferase/glycogen phosphorylase"/>
    <property type="match status" value="1"/>
</dbReference>
<dbReference type="InterPro" id="IPR001296">
    <property type="entry name" value="Glyco_trans_1"/>
</dbReference>
<dbReference type="CDD" id="cd03801">
    <property type="entry name" value="GT4_PimA-like"/>
    <property type="match status" value="1"/>
</dbReference>
<dbReference type="RefSeq" id="WP_065544300.1">
    <property type="nucleotide sequence ID" value="NZ_CP015405.2"/>
</dbReference>
<feature type="domain" description="Carrier" evidence="3">
    <location>
        <begin position="390"/>
        <end position="467"/>
    </location>
</feature>
<keyword evidence="1" id="KW-0596">Phosphopantetheine</keyword>
<dbReference type="InterPro" id="IPR006162">
    <property type="entry name" value="Ppantetheine_attach_site"/>
</dbReference>
<dbReference type="EMBL" id="CP015405">
    <property type="protein sequence ID" value="ANU78215.1"/>
    <property type="molecule type" value="Genomic_DNA"/>
</dbReference>
<protein>
    <recommendedName>
        <fullName evidence="3">Carrier domain-containing protein</fullName>
    </recommendedName>
</protein>
<evidence type="ECO:0000313" key="5">
    <source>
        <dbReference type="Proteomes" id="UP000092574"/>
    </source>
</evidence>